<keyword evidence="2" id="KW-1185">Reference proteome</keyword>
<dbReference type="Pfam" id="PF06685">
    <property type="entry name" value="DUF1186"/>
    <property type="match status" value="1"/>
</dbReference>
<dbReference type="Proteomes" id="UP000738376">
    <property type="component" value="Unassembled WGS sequence"/>
</dbReference>
<evidence type="ECO:0000313" key="2">
    <source>
        <dbReference type="Proteomes" id="UP000738376"/>
    </source>
</evidence>
<accession>A0ABX1LSM3</accession>
<dbReference type="InterPro" id="IPR010602">
    <property type="entry name" value="DUF1186"/>
</dbReference>
<sequence length="281" mass="32049">MNVEEILAGLEIYDGKYKRAHIDAALKQKEEIIPHLIAILEKVRDEPQNYIEDSDYQAHIYALMLLGHWRETRAHQVIIDVVSLPEPLPHDLLEDVLTEDLPTILLRTSGGSLEKIKGLATNKNAYEFSRGAAITAITYAVIEGIITREDALSFLDGLLTKDQASEDSSFYSQLACSICDLYPEELMDKIHAAYDQGLIDKVFVGIEEFQEALKDGKEKCLADLSKQLSHHSLEDIHKSMEWWACFNHESNKPFVPKQPILEFWDKPAPKKTKKKKAFWEL</sequence>
<proteinExistence type="predicted"/>
<comment type="caution">
    <text evidence="1">The sequence shown here is derived from an EMBL/GenBank/DDBJ whole genome shotgun (WGS) entry which is preliminary data.</text>
</comment>
<evidence type="ECO:0000313" key="1">
    <source>
        <dbReference type="EMBL" id="NMF58495.1"/>
    </source>
</evidence>
<name>A0ABX1LSM3_9CYAN</name>
<reference evidence="1 2" key="1">
    <citation type="submission" date="2020-03" db="EMBL/GenBank/DDBJ databases">
        <title>Draft Genome Sequence of 2-Methylisoborneol Producing Pseudanabaena yagii Strain GIHE-NHR1 Isolated from North Han River in South Korea.</title>
        <authorList>
            <person name="Jeong J."/>
        </authorList>
    </citation>
    <scope>NUCLEOTIDE SEQUENCE [LARGE SCALE GENOMIC DNA]</scope>
    <source>
        <strain evidence="1 2">GIHE-NHR1</strain>
    </source>
</reference>
<gene>
    <name evidence="1" type="ORF">HC246_10810</name>
</gene>
<dbReference type="RefSeq" id="WP_169363395.1">
    <property type="nucleotide sequence ID" value="NZ_JAAVJL010000001.1"/>
</dbReference>
<protein>
    <submittedName>
        <fullName evidence="1">DUF1186 domain-containing protein</fullName>
    </submittedName>
</protein>
<organism evidence="1 2">
    <name type="scientific">Pseudanabaena yagii GIHE-NHR1</name>
    <dbReference type="NCBI Taxonomy" id="2722753"/>
    <lineage>
        <taxon>Bacteria</taxon>
        <taxon>Bacillati</taxon>
        <taxon>Cyanobacteriota</taxon>
        <taxon>Cyanophyceae</taxon>
        <taxon>Pseudanabaenales</taxon>
        <taxon>Pseudanabaenaceae</taxon>
        <taxon>Pseudanabaena</taxon>
        <taxon>Pseudanabaena yagii</taxon>
    </lineage>
</organism>
<dbReference type="EMBL" id="JAAVJL010000001">
    <property type="protein sequence ID" value="NMF58495.1"/>
    <property type="molecule type" value="Genomic_DNA"/>
</dbReference>